<evidence type="ECO:0000313" key="2">
    <source>
        <dbReference type="Proteomes" id="UP000622317"/>
    </source>
</evidence>
<proteinExistence type="predicted"/>
<comment type="caution">
    <text evidence="1">The sequence shown here is derived from an EMBL/GenBank/DDBJ whole genome shotgun (WGS) entry which is preliminary data.</text>
</comment>
<dbReference type="RefSeq" id="WP_191615948.1">
    <property type="nucleotide sequence ID" value="NZ_JACYFG010000006.1"/>
</dbReference>
<reference evidence="1" key="1">
    <citation type="submission" date="2020-09" db="EMBL/GenBank/DDBJ databases">
        <title>Pelagicoccus enzymogenes sp. nov. with an EPS production, isolated from marine sediment.</title>
        <authorList>
            <person name="Feng X."/>
        </authorList>
    </citation>
    <scope>NUCLEOTIDE SEQUENCE</scope>
    <source>
        <strain evidence="1">NFK12</strain>
    </source>
</reference>
<name>A0A927F7Y0_9BACT</name>
<protein>
    <submittedName>
        <fullName evidence="1">Uncharacterized protein</fullName>
    </submittedName>
</protein>
<dbReference type="Proteomes" id="UP000622317">
    <property type="component" value="Unassembled WGS sequence"/>
</dbReference>
<sequence length="99" mass="11167">MNKIAYLSYPAGTEVFPGYREDDDRSVLVIATASQKFGYSDWQIQKVIDKDFDGEPLIDTARLLKDGILSVYIQEHGPYPDGPALATPLHVYDFQTGRR</sequence>
<dbReference type="EMBL" id="JACYFG010000006">
    <property type="protein sequence ID" value="MBD5778820.1"/>
    <property type="molecule type" value="Genomic_DNA"/>
</dbReference>
<organism evidence="1 2">
    <name type="scientific">Pelagicoccus enzymogenes</name>
    <dbReference type="NCBI Taxonomy" id="2773457"/>
    <lineage>
        <taxon>Bacteria</taxon>
        <taxon>Pseudomonadati</taxon>
        <taxon>Verrucomicrobiota</taxon>
        <taxon>Opitutia</taxon>
        <taxon>Puniceicoccales</taxon>
        <taxon>Pelagicoccaceae</taxon>
        <taxon>Pelagicoccus</taxon>
    </lineage>
</organism>
<evidence type="ECO:0000313" key="1">
    <source>
        <dbReference type="EMBL" id="MBD5778820.1"/>
    </source>
</evidence>
<dbReference type="AlphaFoldDB" id="A0A927F7Y0"/>
<gene>
    <name evidence="1" type="ORF">IEN85_04905</name>
</gene>
<accession>A0A927F7Y0</accession>
<keyword evidence="2" id="KW-1185">Reference proteome</keyword>